<evidence type="ECO:0000259" key="14">
    <source>
        <dbReference type="PROSITE" id="PS50059"/>
    </source>
</evidence>
<reference evidence="15" key="1">
    <citation type="submission" date="2020-01" db="EMBL/GenBank/DDBJ databases">
        <authorList>
            <person name="Meier V. D."/>
            <person name="Meier V D."/>
        </authorList>
    </citation>
    <scope>NUCLEOTIDE SEQUENCE</scope>
    <source>
        <strain evidence="15">HLG_WM_MAG_07</strain>
    </source>
</reference>
<dbReference type="SUPFAM" id="SSF109998">
    <property type="entry name" value="Triger factor/SurA peptide-binding domain-like"/>
    <property type="match status" value="1"/>
</dbReference>
<evidence type="ECO:0000256" key="1">
    <source>
        <dbReference type="ARBA" id="ARBA00000971"/>
    </source>
</evidence>
<keyword evidence="8 11" id="KW-0413">Isomerase</keyword>
<dbReference type="Gene3D" id="1.10.3120.10">
    <property type="entry name" value="Trigger factor, C-terminal domain"/>
    <property type="match status" value="1"/>
</dbReference>
<evidence type="ECO:0000256" key="3">
    <source>
        <dbReference type="ARBA" id="ARBA00013194"/>
    </source>
</evidence>
<dbReference type="Gene3D" id="3.30.70.1050">
    <property type="entry name" value="Trigger factor ribosome-binding domain"/>
    <property type="match status" value="1"/>
</dbReference>
<dbReference type="GO" id="GO:0015031">
    <property type="term" value="P:protein transport"/>
    <property type="evidence" value="ECO:0007669"/>
    <property type="project" value="UniProtKB-UniRule"/>
</dbReference>
<dbReference type="GO" id="GO:0005737">
    <property type="term" value="C:cytoplasm"/>
    <property type="evidence" value="ECO:0007669"/>
    <property type="project" value="UniProtKB-SubCell"/>
</dbReference>
<evidence type="ECO:0000256" key="9">
    <source>
        <dbReference type="ARBA" id="ARBA00023306"/>
    </source>
</evidence>
<evidence type="ECO:0000256" key="4">
    <source>
        <dbReference type="ARBA" id="ARBA00016902"/>
    </source>
</evidence>
<dbReference type="HAMAP" id="MF_00303">
    <property type="entry name" value="Trigger_factor_Tig"/>
    <property type="match status" value="1"/>
</dbReference>
<dbReference type="Gene3D" id="3.10.50.40">
    <property type="match status" value="1"/>
</dbReference>
<dbReference type="InterPro" id="IPR005215">
    <property type="entry name" value="Trig_fac"/>
</dbReference>
<evidence type="ECO:0000256" key="6">
    <source>
        <dbReference type="ARBA" id="ARBA00023110"/>
    </source>
</evidence>
<dbReference type="InterPro" id="IPR008881">
    <property type="entry name" value="Trigger_fac_ribosome-bd_bac"/>
</dbReference>
<dbReference type="SUPFAM" id="SSF54534">
    <property type="entry name" value="FKBP-like"/>
    <property type="match status" value="1"/>
</dbReference>
<evidence type="ECO:0000256" key="7">
    <source>
        <dbReference type="ARBA" id="ARBA00023186"/>
    </source>
</evidence>
<keyword evidence="7 11" id="KW-0143">Chaperone</keyword>
<keyword evidence="5 11" id="KW-0132">Cell division</keyword>
<dbReference type="PIRSF" id="PIRSF003095">
    <property type="entry name" value="Trigger_factor"/>
    <property type="match status" value="1"/>
</dbReference>
<dbReference type="PROSITE" id="PS50059">
    <property type="entry name" value="FKBP_PPIASE"/>
    <property type="match status" value="1"/>
</dbReference>
<dbReference type="FunFam" id="3.10.50.40:FF:000001">
    <property type="entry name" value="Trigger factor"/>
    <property type="match status" value="1"/>
</dbReference>
<dbReference type="InterPro" id="IPR036611">
    <property type="entry name" value="Trigger_fac_ribosome-bd_sf"/>
</dbReference>
<dbReference type="GO" id="GO:0051083">
    <property type="term" value="P:'de novo' cotranslational protein folding"/>
    <property type="evidence" value="ECO:0007669"/>
    <property type="project" value="TreeGrafter"/>
</dbReference>
<dbReference type="GO" id="GO:0043022">
    <property type="term" value="F:ribosome binding"/>
    <property type="evidence" value="ECO:0007669"/>
    <property type="project" value="TreeGrafter"/>
</dbReference>
<dbReference type="SUPFAM" id="SSF102735">
    <property type="entry name" value="Trigger factor ribosome-binding domain"/>
    <property type="match status" value="1"/>
</dbReference>
<dbReference type="PANTHER" id="PTHR30560">
    <property type="entry name" value="TRIGGER FACTOR CHAPERONE AND PEPTIDYL-PROLYL CIS/TRANS ISOMERASE"/>
    <property type="match status" value="1"/>
</dbReference>
<accession>A0A6S6UFG6</accession>
<dbReference type="InterPro" id="IPR027304">
    <property type="entry name" value="Trigger_fact/SurA_dom_sf"/>
</dbReference>
<evidence type="ECO:0000256" key="13">
    <source>
        <dbReference type="RuleBase" id="RU003914"/>
    </source>
</evidence>
<evidence type="ECO:0000256" key="12">
    <source>
        <dbReference type="PROSITE-ProRule" id="PRU00277"/>
    </source>
</evidence>
<dbReference type="InterPro" id="IPR008880">
    <property type="entry name" value="Trigger_fac_C"/>
</dbReference>
<dbReference type="GO" id="GO:0003755">
    <property type="term" value="F:peptidyl-prolyl cis-trans isomerase activity"/>
    <property type="evidence" value="ECO:0007669"/>
    <property type="project" value="UniProtKB-UniRule"/>
</dbReference>
<dbReference type="NCBIfam" id="TIGR00115">
    <property type="entry name" value="tig"/>
    <property type="match status" value="1"/>
</dbReference>
<dbReference type="InterPro" id="IPR046357">
    <property type="entry name" value="PPIase_dom_sf"/>
</dbReference>
<dbReference type="InterPro" id="IPR001179">
    <property type="entry name" value="PPIase_FKBP_dom"/>
</dbReference>
<evidence type="ECO:0000256" key="8">
    <source>
        <dbReference type="ARBA" id="ARBA00023235"/>
    </source>
</evidence>
<name>A0A6S6UFG6_9GAMM</name>
<keyword evidence="6 11" id="KW-0697">Rotamase</keyword>
<comment type="similarity">
    <text evidence="2 11 13">Belongs to the FKBP-type PPIase family. Tig subfamily.</text>
</comment>
<comment type="function">
    <text evidence="11">Involved in protein export. Acts as a chaperone by maintaining the newly synthesized protein in an open conformation. Functions as a peptidyl-prolyl cis-trans isomerase.</text>
</comment>
<dbReference type="EC" id="5.2.1.8" evidence="3 11"/>
<dbReference type="EMBL" id="CACVAY010000148">
    <property type="protein sequence ID" value="CAA6828414.1"/>
    <property type="molecule type" value="Genomic_DNA"/>
</dbReference>
<comment type="subcellular location">
    <subcellularLocation>
        <location evidence="11">Cytoplasm</location>
    </subcellularLocation>
    <text evidence="11">About half TF is bound to the ribosome near the polypeptide exit tunnel while the other half is free in the cytoplasm.</text>
</comment>
<dbReference type="PANTHER" id="PTHR30560:SF3">
    <property type="entry name" value="TRIGGER FACTOR-LIKE PROTEIN TIG, CHLOROPLASTIC"/>
    <property type="match status" value="1"/>
</dbReference>
<feature type="domain" description="PPIase FKBP-type" evidence="14">
    <location>
        <begin position="162"/>
        <end position="247"/>
    </location>
</feature>
<comment type="catalytic activity">
    <reaction evidence="1 11 12">
        <text>[protein]-peptidylproline (omega=180) = [protein]-peptidylproline (omega=0)</text>
        <dbReference type="Rhea" id="RHEA:16237"/>
        <dbReference type="Rhea" id="RHEA-COMP:10747"/>
        <dbReference type="Rhea" id="RHEA-COMP:10748"/>
        <dbReference type="ChEBI" id="CHEBI:83833"/>
        <dbReference type="ChEBI" id="CHEBI:83834"/>
        <dbReference type="EC" id="5.2.1.8"/>
    </reaction>
</comment>
<proteinExistence type="inferred from homology"/>
<organism evidence="15">
    <name type="scientific">uncultured Thiotrichaceae bacterium</name>
    <dbReference type="NCBI Taxonomy" id="298394"/>
    <lineage>
        <taxon>Bacteria</taxon>
        <taxon>Pseudomonadati</taxon>
        <taxon>Pseudomonadota</taxon>
        <taxon>Gammaproteobacteria</taxon>
        <taxon>Thiotrichales</taxon>
        <taxon>Thiotrichaceae</taxon>
        <taxon>environmental samples</taxon>
    </lineage>
</organism>
<dbReference type="GO" id="GO:0043335">
    <property type="term" value="P:protein unfolding"/>
    <property type="evidence" value="ECO:0007669"/>
    <property type="project" value="TreeGrafter"/>
</dbReference>
<evidence type="ECO:0000256" key="11">
    <source>
        <dbReference type="HAMAP-Rule" id="MF_00303"/>
    </source>
</evidence>
<evidence type="ECO:0000256" key="5">
    <source>
        <dbReference type="ARBA" id="ARBA00022618"/>
    </source>
</evidence>
<evidence type="ECO:0000313" key="15">
    <source>
        <dbReference type="EMBL" id="CAA6828414.1"/>
    </source>
</evidence>
<comment type="domain">
    <text evidence="11">Consists of 3 domains; the N-terminus binds the ribosome, the middle domain has PPIase activity, while the C-terminus has intrinsic chaperone activity on its own.</text>
</comment>
<protein>
    <recommendedName>
        <fullName evidence="4 11">Trigger factor</fullName>
        <shortName evidence="11">TF</shortName>
        <ecNumber evidence="3 11">5.2.1.8</ecNumber>
    </recommendedName>
    <alternativeName>
        <fullName evidence="10 11">PPIase</fullName>
    </alternativeName>
</protein>
<dbReference type="InterPro" id="IPR037041">
    <property type="entry name" value="Trigger_fac_C_sf"/>
</dbReference>
<keyword evidence="11" id="KW-0963">Cytoplasm</keyword>
<dbReference type="Pfam" id="PF05698">
    <property type="entry name" value="Trigger_C"/>
    <property type="match status" value="1"/>
</dbReference>
<dbReference type="GO" id="GO:0044183">
    <property type="term" value="F:protein folding chaperone"/>
    <property type="evidence" value="ECO:0007669"/>
    <property type="project" value="TreeGrafter"/>
</dbReference>
<dbReference type="Pfam" id="PF05697">
    <property type="entry name" value="Trigger_N"/>
    <property type="match status" value="1"/>
</dbReference>
<dbReference type="AlphaFoldDB" id="A0A6S6UFG6"/>
<dbReference type="Pfam" id="PF00254">
    <property type="entry name" value="FKBP_C"/>
    <property type="match status" value="1"/>
</dbReference>
<gene>
    <name evidence="11" type="primary">tig</name>
    <name evidence="15" type="ORF">HELGO_WM9225</name>
</gene>
<evidence type="ECO:0000256" key="2">
    <source>
        <dbReference type="ARBA" id="ARBA00005464"/>
    </source>
</evidence>
<evidence type="ECO:0000256" key="10">
    <source>
        <dbReference type="ARBA" id="ARBA00029986"/>
    </source>
</evidence>
<dbReference type="GO" id="GO:0051301">
    <property type="term" value="P:cell division"/>
    <property type="evidence" value="ECO:0007669"/>
    <property type="project" value="UniProtKB-KW"/>
</dbReference>
<sequence length="433" mass="48192">MQVSVESTGNIERKIMIEVPSERVDQEVNKRLKDMRGRVKIDGFRPGKVPPSVIKERYGQAVFQEVAGEVIQQTLYEAANQEEIRIAGGPTNIEPDAMGLGKPLKYTATVEVYPEFEIGAIDSLSITRQSADIEDADIDKMIEVLRKQQQEWVVVEAAAEDGNQVVVDFEGKVDGEVFDGGVSEDYSVELGAGRMLPDFEKALVGMSAGEEKEADVAFPEDYQADDLKGKTAQFTLKVREVKQAVLPEINEEFIKKFGVEDGTDESFRVDVRGNMERELDQRIKASVKQSVMDGLFDLHEIDAPSALVKDEIGHMKNEMAQNNQFDPSSLPDDLFKDQAERRVKLGLIVGEIIKQAKLEKDDAKIDAMLNDLAASYEDKGAVIEYYKSNPQAMQTVEAAVMEEMIVDWVLDQATVIDEKTDFEGIMNPAPTEA</sequence>
<keyword evidence="9 11" id="KW-0131">Cell cycle</keyword>